<reference evidence="2" key="1">
    <citation type="submission" date="2021-06" db="EMBL/GenBank/DDBJ databases">
        <authorList>
            <person name="Kallberg Y."/>
            <person name="Tangrot J."/>
            <person name="Rosling A."/>
        </authorList>
    </citation>
    <scope>NUCLEOTIDE SEQUENCE</scope>
    <source>
        <strain evidence="2">BR232B</strain>
    </source>
</reference>
<evidence type="ECO:0000256" key="1">
    <source>
        <dbReference type="SAM" id="Phobius"/>
    </source>
</evidence>
<keyword evidence="1" id="KW-1133">Transmembrane helix</keyword>
<keyword evidence="1" id="KW-0812">Transmembrane</keyword>
<dbReference type="AlphaFoldDB" id="A0A9N9GYG6"/>
<sequence length="328" mass="37230">MLKNTRRLLITILQITWAILLVVYLIANTVLEAALTKATYTTTSFEQASSLPPLAFSLCSDDVPYSFECGVYGNVTKDCPNLIRQVDVSNNSIYNGWFTRCYVFQTTEALLQSTPSVPPAQWTAFQSPLFIKYSFANASTISKMFLMVWNPFDLPENATSGQLSTSTTPQILDPYRLNAMDACKERVYEFTWNKFVDANGNEKWDVQWVSEFGLSTNAFGTSTSAIGLIHLKPASFQVQTNNERRFYPPFLVFTNFLVLLAALYTFYYVLIAGRGKYRTWGLLHTLTRYYPQQHIQPPEDPEAPLKPTAQDVLPIYLDGLGRAEFEKK</sequence>
<keyword evidence="1" id="KW-0472">Membrane</keyword>
<dbReference type="Proteomes" id="UP000789739">
    <property type="component" value="Unassembled WGS sequence"/>
</dbReference>
<feature type="transmembrane region" description="Helical" evidence="1">
    <location>
        <begin position="246"/>
        <end position="270"/>
    </location>
</feature>
<feature type="transmembrane region" description="Helical" evidence="1">
    <location>
        <begin position="7"/>
        <end position="27"/>
    </location>
</feature>
<keyword evidence="3" id="KW-1185">Reference proteome</keyword>
<accession>A0A9N9GYG6</accession>
<evidence type="ECO:0000313" key="3">
    <source>
        <dbReference type="Proteomes" id="UP000789739"/>
    </source>
</evidence>
<dbReference type="OrthoDB" id="2311001at2759"/>
<proteinExistence type="predicted"/>
<protein>
    <submittedName>
        <fullName evidence="2">3008_t:CDS:1</fullName>
    </submittedName>
</protein>
<organism evidence="2 3">
    <name type="scientific">Paraglomus brasilianum</name>
    <dbReference type="NCBI Taxonomy" id="144538"/>
    <lineage>
        <taxon>Eukaryota</taxon>
        <taxon>Fungi</taxon>
        <taxon>Fungi incertae sedis</taxon>
        <taxon>Mucoromycota</taxon>
        <taxon>Glomeromycotina</taxon>
        <taxon>Glomeromycetes</taxon>
        <taxon>Paraglomerales</taxon>
        <taxon>Paraglomeraceae</taxon>
        <taxon>Paraglomus</taxon>
    </lineage>
</organism>
<dbReference type="EMBL" id="CAJVPI010002239">
    <property type="protein sequence ID" value="CAG8638999.1"/>
    <property type="molecule type" value="Genomic_DNA"/>
</dbReference>
<name>A0A9N9GYG6_9GLOM</name>
<gene>
    <name evidence="2" type="ORF">PBRASI_LOCUS9667</name>
</gene>
<comment type="caution">
    <text evidence="2">The sequence shown here is derived from an EMBL/GenBank/DDBJ whole genome shotgun (WGS) entry which is preliminary data.</text>
</comment>
<evidence type="ECO:0000313" key="2">
    <source>
        <dbReference type="EMBL" id="CAG8638999.1"/>
    </source>
</evidence>